<evidence type="ECO:0000256" key="3">
    <source>
        <dbReference type="ARBA" id="ARBA00032446"/>
    </source>
</evidence>
<reference evidence="5 6" key="1">
    <citation type="submission" date="2019-11" db="EMBL/GenBank/DDBJ databases">
        <authorList>
            <person name="Holert J."/>
        </authorList>
    </citation>
    <scope>NUCLEOTIDE SEQUENCE [LARGE SCALE GENOMIC DNA]</scope>
    <source>
        <strain evidence="5">BC5_2</strain>
    </source>
</reference>
<dbReference type="Pfam" id="PF00814">
    <property type="entry name" value="TsaD"/>
    <property type="match status" value="1"/>
</dbReference>
<evidence type="ECO:0000256" key="1">
    <source>
        <dbReference type="ARBA" id="ARBA00010493"/>
    </source>
</evidence>
<name>A0A5S9P9U9_9GAMM</name>
<dbReference type="InterPro" id="IPR000905">
    <property type="entry name" value="Gcp-like_dom"/>
</dbReference>
<dbReference type="OrthoDB" id="9809995at2"/>
<dbReference type="NCBIfam" id="TIGR03725">
    <property type="entry name" value="T6A_YeaZ"/>
    <property type="match status" value="1"/>
</dbReference>
<evidence type="ECO:0000259" key="4">
    <source>
        <dbReference type="Pfam" id="PF00814"/>
    </source>
</evidence>
<dbReference type="AlphaFoldDB" id="A0A5S9P9U9"/>
<gene>
    <name evidence="5" type="primary">tsaB</name>
    <name evidence="5" type="ORF">DPBNPPHM_03771</name>
</gene>
<dbReference type="SUPFAM" id="SSF53067">
    <property type="entry name" value="Actin-like ATPase domain"/>
    <property type="match status" value="1"/>
</dbReference>
<feature type="domain" description="Gcp-like" evidence="4">
    <location>
        <begin position="32"/>
        <end position="130"/>
    </location>
</feature>
<evidence type="ECO:0000313" key="5">
    <source>
        <dbReference type="EMBL" id="CAA0100256.1"/>
    </source>
</evidence>
<evidence type="ECO:0000256" key="2">
    <source>
        <dbReference type="ARBA" id="ARBA00019012"/>
    </source>
</evidence>
<dbReference type="GO" id="GO:0002949">
    <property type="term" value="P:tRNA threonylcarbamoyladenosine modification"/>
    <property type="evidence" value="ECO:0007669"/>
    <property type="project" value="InterPro"/>
</dbReference>
<dbReference type="InterPro" id="IPR022496">
    <property type="entry name" value="T6A_TsaB"/>
</dbReference>
<comment type="similarity">
    <text evidence="1">Belongs to the KAE1 / TsaD family. TsaB subfamily.</text>
</comment>
<dbReference type="Gene3D" id="3.30.420.40">
    <property type="match status" value="2"/>
</dbReference>
<accession>A0A5S9P9U9</accession>
<proteinExistence type="inferred from homology"/>
<dbReference type="PANTHER" id="PTHR11735">
    <property type="entry name" value="TRNA N6-ADENOSINE THREONYLCARBAMOYLTRANSFERASE"/>
    <property type="match status" value="1"/>
</dbReference>
<dbReference type="Proteomes" id="UP000434580">
    <property type="component" value="Unassembled WGS sequence"/>
</dbReference>
<evidence type="ECO:0000313" key="6">
    <source>
        <dbReference type="Proteomes" id="UP000434580"/>
    </source>
</evidence>
<dbReference type="CDD" id="cd24032">
    <property type="entry name" value="ASKHA_NBD_TsaB"/>
    <property type="match status" value="1"/>
</dbReference>
<organism evidence="5 6">
    <name type="scientific">BD1-7 clade bacterium</name>
    <dbReference type="NCBI Taxonomy" id="2029982"/>
    <lineage>
        <taxon>Bacteria</taxon>
        <taxon>Pseudomonadati</taxon>
        <taxon>Pseudomonadota</taxon>
        <taxon>Gammaproteobacteria</taxon>
        <taxon>Cellvibrionales</taxon>
        <taxon>Spongiibacteraceae</taxon>
        <taxon>BD1-7 clade</taxon>
    </lineage>
</organism>
<dbReference type="EMBL" id="CACSII010000008">
    <property type="protein sequence ID" value="CAA0100256.1"/>
    <property type="molecule type" value="Genomic_DNA"/>
</dbReference>
<dbReference type="InterPro" id="IPR043129">
    <property type="entry name" value="ATPase_NBD"/>
</dbReference>
<protein>
    <recommendedName>
        <fullName evidence="2">tRNA threonylcarbamoyladenosine biosynthesis protein TsaB</fullName>
    </recommendedName>
    <alternativeName>
        <fullName evidence="3">t(6)A37 threonylcarbamoyladenosine biosynthesis protein TsaB</fullName>
    </alternativeName>
</protein>
<dbReference type="GO" id="GO:0005829">
    <property type="term" value="C:cytosol"/>
    <property type="evidence" value="ECO:0007669"/>
    <property type="project" value="TreeGrafter"/>
</dbReference>
<dbReference type="PANTHER" id="PTHR11735:SF11">
    <property type="entry name" value="TRNA THREONYLCARBAMOYLADENOSINE BIOSYNTHESIS PROTEIN TSAB"/>
    <property type="match status" value="1"/>
</dbReference>
<sequence>MTQLLAIETSAARCSVALQVNDQITERSLSGQRSHTASLLPFVQELLADAGIAVKDLDAIIFSAGPGSFTGIRLAASVAKSLAYAADIPVVAVSSLAVLAQGGYRCHQLSNCGVVSDARMDELYLGHYALEASPAGPVMVAKSADDLVKIAGADVPDLDTWVTNDTAALSAIDVVAHLSLEEVIPSAIDALVLGHYALLNGDTSTALDAEAIYLRGKSGWKTTAEQGRPAK</sequence>